<evidence type="ECO:0000313" key="2">
    <source>
        <dbReference type="Proteomes" id="UP001152561"/>
    </source>
</evidence>
<dbReference type="AlphaFoldDB" id="A0A9Q1LZ56"/>
<evidence type="ECO:0000313" key="1">
    <source>
        <dbReference type="EMBL" id="KAJ8547846.1"/>
    </source>
</evidence>
<keyword evidence="2" id="KW-1185">Reference proteome</keyword>
<protein>
    <submittedName>
        <fullName evidence="1">Uncharacterized protein</fullName>
    </submittedName>
</protein>
<comment type="caution">
    <text evidence="1">The sequence shown here is derived from an EMBL/GenBank/DDBJ whole genome shotgun (WGS) entry which is preliminary data.</text>
</comment>
<dbReference type="Proteomes" id="UP001152561">
    <property type="component" value="Unassembled WGS sequence"/>
</dbReference>
<reference evidence="2" key="1">
    <citation type="journal article" date="2023" name="Proc. Natl. Acad. Sci. U.S.A.">
        <title>Genomic and structural basis for evolution of tropane alkaloid biosynthesis.</title>
        <authorList>
            <person name="Wanga Y.-J."/>
            <person name="Taina T."/>
            <person name="Yua J.-Y."/>
            <person name="Lia J."/>
            <person name="Xua B."/>
            <person name="Chenc J."/>
            <person name="D'Auriad J.C."/>
            <person name="Huanga J.-P."/>
            <person name="Huanga S.-X."/>
        </authorList>
    </citation>
    <scope>NUCLEOTIDE SEQUENCE [LARGE SCALE GENOMIC DNA]</scope>
    <source>
        <strain evidence="2">cv. KIB-2019</strain>
    </source>
</reference>
<accession>A0A9Q1LZ56</accession>
<gene>
    <name evidence="1" type="ORF">K7X08_021082</name>
</gene>
<sequence length="100" mass="11887">MESLQSFRECGNYQLVIWLPNPTWWDILGSPSPSAEISKLLTFKRYELKKGHFFNCKRVSRKQLLRTLYPPRPHVVGFHWLADVNWLASNYCSWKFGIQK</sequence>
<dbReference type="EMBL" id="JAJAGQ010000012">
    <property type="protein sequence ID" value="KAJ8547846.1"/>
    <property type="molecule type" value="Genomic_DNA"/>
</dbReference>
<proteinExistence type="predicted"/>
<name>A0A9Q1LZ56_9SOLA</name>
<organism evidence="1 2">
    <name type="scientific">Anisodus acutangulus</name>
    <dbReference type="NCBI Taxonomy" id="402998"/>
    <lineage>
        <taxon>Eukaryota</taxon>
        <taxon>Viridiplantae</taxon>
        <taxon>Streptophyta</taxon>
        <taxon>Embryophyta</taxon>
        <taxon>Tracheophyta</taxon>
        <taxon>Spermatophyta</taxon>
        <taxon>Magnoliopsida</taxon>
        <taxon>eudicotyledons</taxon>
        <taxon>Gunneridae</taxon>
        <taxon>Pentapetalae</taxon>
        <taxon>asterids</taxon>
        <taxon>lamiids</taxon>
        <taxon>Solanales</taxon>
        <taxon>Solanaceae</taxon>
        <taxon>Solanoideae</taxon>
        <taxon>Hyoscyameae</taxon>
        <taxon>Anisodus</taxon>
    </lineage>
</organism>